<gene>
    <name evidence="8" type="ORF">OsI_00605</name>
</gene>
<comment type="function">
    <text evidence="1">May only reduce GSH-thiol disulfides, but not protein disulfides.</text>
</comment>
<name>B8ADI3_ORYSI</name>
<feature type="compositionally biased region" description="Low complexity" evidence="6">
    <location>
        <begin position="150"/>
        <end position="159"/>
    </location>
</feature>
<dbReference type="InterPro" id="IPR002109">
    <property type="entry name" value="Glutaredoxin"/>
</dbReference>
<sequence length="306" mass="33045">MPRRARPDRAGRPPPRRLTDTGAGEGSSVAADPTKPETNPESSCRDPSTSTSGGEAAACSPYPPPSIAGGASDHRRAPLRSAAAQGSHGEVGVDRPHERAREIEPRAASSYFVLVFVSTPDLSDENTVSRAVSQPAIQQFRNYSSGLGGDSSAKGDSSSTRVAADPDTHQDFQPTSKSSNMSFDDIVARDIKENPVLIYMKGFPESPMCGFSALAIKVLKLYDVPISARDILGDLKLKECVKAHTNWPTFPQIFIKGEFVGGSDIILDMHQASELIVPRFYYQKGQLKDVLGDISQKHEQKESSCR</sequence>
<dbReference type="GO" id="GO:0046872">
    <property type="term" value="F:metal ion binding"/>
    <property type="evidence" value="ECO:0007669"/>
    <property type="project" value="UniProtKB-KW"/>
</dbReference>
<keyword evidence="4" id="KW-0408">Iron</keyword>
<dbReference type="EMBL" id="CM000126">
    <property type="protein sequence ID" value="EEC70030.1"/>
    <property type="molecule type" value="Genomic_DNA"/>
</dbReference>
<dbReference type="GO" id="GO:0051536">
    <property type="term" value="F:iron-sulfur cluster binding"/>
    <property type="evidence" value="ECO:0007669"/>
    <property type="project" value="UniProtKB-KW"/>
</dbReference>
<comment type="similarity">
    <text evidence="2">Belongs to the glutaredoxin family. CGFS subfamily.</text>
</comment>
<feature type="region of interest" description="Disordered" evidence="6">
    <location>
        <begin position="1"/>
        <end position="99"/>
    </location>
</feature>
<dbReference type="InterPro" id="IPR036249">
    <property type="entry name" value="Thioredoxin-like_sf"/>
</dbReference>
<dbReference type="CDD" id="cd03028">
    <property type="entry name" value="GRX_PICOT_like"/>
    <property type="match status" value="1"/>
</dbReference>
<dbReference type="HOGENOM" id="CLU_026126_3_0_1"/>
<evidence type="ECO:0000313" key="8">
    <source>
        <dbReference type="EMBL" id="EEC70030.1"/>
    </source>
</evidence>
<dbReference type="PANTHER" id="PTHR10293:SF58">
    <property type="entry name" value="MONOTHIOL GLUTAREDOXIN-S1, MITOCHONDRIAL"/>
    <property type="match status" value="1"/>
</dbReference>
<dbReference type="Proteomes" id="UP000007015">
    <property type="component" value="Chromosome 1"/>
</dbReference>
<proteinExistence type="inferred from homology"/>
<feature type="domain" description="Glutaredoxin" evidence="7">
    <location>
        <begin position="196"/>
        <end position="260"/>
    </location>
</feature>
<dbReference type="Pfam" id="PF00462">
    <property type="entry name" value="Glutaredoxin"/>
    <property type="match status" value="1"/>
</dbReference>
<dbReference type="GO" id="GO:0005759">
    <property type="term" value="C:mitochondrial matrix"/>
    <property type="evidence" value="ECO:0007669"/>
    <property type="project" value="TreeGrafter"/>
</dbReference>
<dbReference type="SUPFAM" id="SSF52833">
    <property type="entry name" value="Thioredoxin-like"/>
    <property type="match status" value="1"/>
</dbReference>
<dbReference type="OMA" id="VNCSPNL"/>
<dbReference type="PROSITE" id="PS51354">
    <property type="entry name" value="GLUTAREDOXIN_2"/>
    <property type="match status" value="1"/>
</dbReference>
<dbReference type="PANTHER" id="PTHR10293">
    <property type="entry name" value="GLUTAREDOXIN FAMILY MEMBER"/>
    <property type="match status" value="1"/>
</dbReference>
<feature type="region of interest" description="Disordered" evidence="6">
    <location>
        <begin position="142"/>
        <end position="180"/>
    </location>
</feature>
<evidence type="ECO:0000259" key="7">
    <source>
        <dbReference type="Pfam" id="PF00462"/>
    </source>
</evidence>
<evidence type="ECO:0000256" key="1">
    <source>
        <dbReference type="ARBA" id="ARBA00002426"/>
    </source>
</evidence>
<dbReference type="InterPro" id="IPR033658">
    <property type="entry name" value="GRX_PICOT-like"/>
</dbReference>
<keyword evidence="9" id="KW-1185">Reference proteome</keyword>
<feature type="compositionally biased region" description="Polar residues" evidence="6">
    <location>
        <begin position="171"/>
        <end position="180"/>
    </location>
</feature>
<feature type="compositionally biased region" description="Polar residues" evidence="6">
    <location>
        <begin position="36"/>
        <end position="53"/>
    </location>
</feature>
<evidence type="ECO:0000256" key="6">
    <source>
        <dbReference type="SAM" id="MobiDB-lite"/>
    </source>
</evidence>
<keyword evidence="5" id="KW-0411">Iron-sulfur</keyword>
<keyword evidence="3" id="KW-0479">Metal-binding</keyword>
<feature type="compositionally biased region" description="Basic and acidic residues" evidence="6">
    <location>
        <begin position="1"/>
        <end position="11"/>
    </location>
</feature>
<dbReference type="AlphaFoldDB" id="B8ADI3"/>
<accession>B8ADI3</accession>
<evidence type="ECO:0000256" key="4">
    <source>
        <dbReference type="ARBA" id="ARBA00023004"/>
    </source>
</evidence>
<evidence type="ECO:0000313" key="9">
    <source>
        <dbReference type="Proteomes" id="UP000007015"/>
    </source>
</evidence>
<organism evidence="8 9">
    <name type="scientific">Oryza sativa subsp. indica</name>
    <name type="common">Rice</name>
    <dbReference type="NCBI Taxonomy" id="39946"/>
    <lineage>
        <taxon>Eukaryota</taxon>
        <taxon>Viridiplantae</taxon>
        <taxon>Streptophyta</taxon>
        <taxon>Embryophyta</taxon>
        <taxon>Tracheophyta</taxon>
        <taxon>Spermatophyta</taxon>
        <taxon>Magnoliopsida</taxon>
        <taxon>Liliopsida</taxon>
        <taxon>Poales</taxon>
        <taxon>Poaceae</taxon>
        <taxon>BOP clade</taxon>
        <taxon>Oryzoideae</taxon>
        <taxon>Oryzeae</taxon>
        <taxon>Oryzinae</taxon>
        <taxon>Oryza</taxon>
        <taxon>Oryza sativa</taxon>
    </lineage>
</organism>
<dbReference type="Gramene" id="BGIOSGA002873-TA">
    <property type="protein sequence ID" value="BGIOSGA002873-PA"/>
    <property type="gene ID" value="BGIOSGA002873"/>
</dbReference>
<dbReference type="Gene3D" id="3.40.30.10">
    <property type="entry name" value="Glutaredoxin"/>
    <property type="match status" value="1"/>
</dbReference>
<evidence type="ECO:0000256" key="3">
    <source>
        <dbReference type="ARBA" id="ARBA00022723"/>
    </source>
</evidence>
<evidence type="ECO:0000256" key="5">
    <source>
        <dbReference type="ARBA" id="ARBA00023014"/>
    </source>
</evidence>
<evidence type="ECO:0000256" key="2">
    <source>
        <dbReference type="ARBA" id="ARBA00008983"/>
    </source>
</evidence>
<dbReference type="InterPro" id="IPR004480">
    <property type="entry name" value="Monothiol_GRX-rel"/>
</dbReference>
<protein>
    <recommendedName>
        <fullName evidence="7">Glutaredoxin domain-containing protein</fullName>
    </recommendedName>
</protein>
<reference evidence="8 9" key="1">
    <citation type="journal article" date="2005" name="PLoS Biol.">
        <title>The genomes of Oryza sativa: a history of duplications.</title>
        <authorList>
            <person name="Yu J."/>
            <person name="Wang J."/>
            <person name="Lin W."/>
            <person name="Li S."/>
            <person name="Li H."/>
            <person name="Zhou J."/>
            <person name="Ni P."/>
            <person name="Dong W."/>
            <person name="Hu S."/>
            <person name="Zeng C."/>
            <person name="Zhang J."/>
            <person name="Zhang Y."/>
            <person name="Li R."/>
            <person name="Xu Z."/>
            <person name="Li S."/>
            <person name="Li X."/>
            <person name="Zheng H."/>
            <person name="Cong L."/>
            <person name="Lin L."/>
            <person name="Yin J."/>
            <person name="Geng J."/>
            <person name="Li G."/>
            <person name="Shi J."/>
            <person name="Liu J."/>
            <person name="Lv H."/>
            <person name="Li J."/>
            <person name="Wang J."/>
            <person name="Deng Y."/>
            <person name="Ran L."/>
            <person name="Shi X."/>
            <person name="Wang X."/>
            <person name="Wu Q."/>
            <person name="Li C."/>
            <person name="Ren X."/>
            <person name="Wang J."/>
            <person name="Wang X."/>
            <person name="Li D."/>
            <person name="Liu D."/>
            <person name="Zhang X."/>
            <person name="Ji Z."/>
            <person name="Zhao W."/>
            <person name="Sun Y."/>
            <person name="Zhang Z."/>
            <person name="Bao J."/>
            <person name="Han Y."/>
            <person name="Dong L."/>
            <person name="Ji J."/>
            <person name="Chen P."/>
            <person name="Wu S."/>
            <person name="Liu J."/>
            <person name="Xiao Y."/>
            <person name="Bu D."/>
            <person name="Tan J."/>
            <person name="Yang L."/>
            <person name="Ye C."/>
            <person name="Zhang J."/>
            <person name="Xu J."/>
            <person name="Zhou Y."/>
            <person name="Yu Y."/>
            <person name="Zhang B."/>
            <person name="Zhuang S."/>
            <person name="Wei H."/>
            <person name="Liu B."/>
            <person name="Lei M."/>
            <person name="Yu H."/>
            <person name="Li Y."/>
            <person name="Xu H."/>
            <person name="Wei S."/>
            <person name="He X."/>
            <person name="Fang L."/>
            <person name="Zhang Z."/>
            <person name="Zhang Y."/>
            <person name="Huang X."/>
            <person name="Su Z."/>
            <person name="Tong W."/>
            <person name="Li J."/>
            <person name="Tong Z."/>
            <person name="Li S."/>
            <person name="Ye J."/>
            <person name="Wang L."/>
            <person name="Fang L."/>
            <person name="Lei T."/>
            <person name="Chen C."/>
            <person name="Chen H."/>
            <person name="Xu Z."/>
            <person name="Li H."/>
            <person name="Huang H."/>
            <person name="Zhang F."/>
            <person name="Xu H."/>
            <person name="Li N."/>
            <person name="Zhao C."/>
            <person name="Li S."/>
            <person name="Dong L."/>
            <person name="Huang Y."/>
            <person name="Li L."/>
            <person name="Xi Y."/>
            <person name="Qi Q."/>
            <person name="Li W."/>
            <person name="Zhang B."/>
            <person name="Hu W."/>
            <person name="Zhang Y."/>
            <person name="Tian X."/>
            <person name="Jiao Y."/>
            <person name="Liang X."/>
            <person name="Jin J."/>
            <person name="Gao L."/>
            <person name="Zheng W."/>
            <person name="Hao B."/>
            <person name="Liu S."/>
            <person name="Wang W."/>
            <person name="Yuan L."/>
            <person name="Cao M."/>
            <person name="McDermott J."/>
            <person name="Samudrala R."/>
            <person name="Wang J."/>
            <person name="Wong G.K."/>
            <person name="Yang H."/>
        </authorList>
    </citation>
    <scope>NUCLEOTIDE SEQUENCE [LARGE SCALE GENOMIC DNA]</scope>
    <source>
        <strain evidence="9">cv. 93-11</strain>
    </source>
</reference>
<dbReference type="STRING" id="39946.B8ADI3"/>